<evidence type="ECO:0000313" key="2">
    <source>
        <dbReference type="EMBL" id="CAA9357258.1"/>
    </source>
</evidence>
<feature type="region of interest" description="Disordered" evidence="1">
    <location>
        <begin position="1"/>
        <end position="73"/>
    </location>
</feature>
<sequence length="73" mass="7138">MSSDSTEPAAHLQPEPQAERGAPGSRDTGSDEPAGGPVDRPAGGSSEDSDTTVDAQGPIDPASPNLPAGDQAG</sequence>
<organism evidence="2">
    <name type="scientific">uncultured Nocardioidaceae bacterium</name>
    <dbReference type="NCBI Taxonomy" id="253824"/>
    <lineage>
        <taxon>Bacteria</taxon>
        <taxon>Bacillati</taxon>
        <taxon>Actinomycetota</taxon>
        <taxon>Actinomycetes</taxon>
        <taxon>Propionibacteriales</taxon>
        <taxon>Nocardioidaceae</taxon>
        <taxon>environmental samples</taxon>
    </lineage>
</organism>
<protein>
    <submittedName>
        <fullName evidence="2">Uncharacterized protein</fullName>
    </submittedName>
</protein>
<gene>
    <name evidence="2" type="ORF">AVDCRST_MAG46-3018</name>
</gene>
<evidence type="ECO:0000256" key="1">
    <source>
        <dbReference type="SAM" id="MobiDB-lite"/>
    </source>
</evidence>
<dbReference type="AlphaFoldDB" id="A0A6J4MH11"/>
<accession>A0A6J4MH11</accession>
<proteinExistence type="predicted"/>
<name>A0A6J4MH11_9ACTN</name>
<reference evidence="2" key="1">
    <citation type="submission" date="2020-02" db="EMBL/GenBank/DDBJ databases">
        <authorList>
            <person name="Meier V. D."/>
        </authorList>
    </citation>
    <scope>NUCLEOTIDE SEQUENCE</scope>
    <source>
        <strain evidence="2">AVDCRST_MAG46</strain>
    </source>
</reference>
<dbReference type="EMBL" id="CADCUD010000210">
    <property type="protein sequence ID" value="CAA9357258.1"/>
    <property type="molecule type" value="Genomic_DNA"/>
</dbReference>